<proteinExistence type="predicted"/>
<gene>
    <name evidence="1" type="ORF">SKP52_21560</name>
</gene>
<dbReference type="AlphaFoldDB" id="A0A0A7PPP9"/>
<keyword evidence="2" id="KW-1185">Reference proteome</keyword>
<accession>A0A0A7PPP9</accession>
<protein>
    <submittedName>
        <fullName evidence="1">Transcriptional regulator</fullName>
    </submittedName>
</protein>
<name>A0A0A7PPP9_9SPHN</name>
<sequence length="165" mass="17878">MAQIASASGIAIGQNYRDFANKEAIIAAICEADLGGWLEEEKLEAAVAAGDRDAILGWIEKIATDTPTREDRRLMCELLAEVGRNPIIAEINRNVDARLRASLEAALVSLAPVTSGQCRATITDFIISLSWGMVAGMELYPFREHGTLRCYVGSLLQREVSALAN</sequence>
<reference evidence="1 2" key="1">
    <citation type="journal article" date="2015" name="Int. J. Syst. Evol. Microbiol.">
        <title>Description of Sphingopyxis fribergensis sp. nov. - a soil bacterium with the ability to degrade styrene and phenylacetic acid.</title>
        <authorList>
            <person name="Oelschlagel M."/>
            <person name="Ruckert C."/>
            <person name="Kalinowski J."/>
            <person name="Schmidt G."/>
            <person name="Schlomann M."/>
            <person name="Tischler D."/>
        </authorList>
    </citation>
    <scope>NUCLEOTIDE SEQUENCE [LARGE SCALE GENOMIC DNA]</scope>
    <source>
        <strain evidence="1 2">Kp5.2</strain>
    </source>
</reference>
<dbReference type="Proteomes" id="UP000030907">
    <property type="component" value="Chromosome"/>
</dbReference>
<organism evidence="1 2">
    <name type="scientific">Sphingopyxis fribergensis</name>
    <dbReference type="NCBI Taxonomy" id="1515612"/>
    <lineage>
        <taxon>Bacteria</taxon>
        <taxon>Pseudomonadati</taxon>
        <taxon>Pseudomonadota</taxon>
        <taxon>Alphaproteobacteria</taxon>
        <taxon>Sphingomonadales</taxon>
        <taxon>Sphingomonadaceae</taxon>
        <taxon>Sphingopyxis</taxon>
    </lineage>
</organism>
<evidence type="ECO:0000313" key="1">
    <source>
        <dbReference type="EMBL" id="AJA11173.1"/>
    </source>
</evidence>
<evidence type="ECO:0000313" key="2">
    <source>
        <dbReference type="Proteomes" id="UP000030907"/>
    </source>
</evidence>
<dbReference type="Gene3D" id="1.10.357.10">
    <property type="entry name" value="Tetracycline Repressor, domain 2"/>
    <property type="match status" value="1"/>
</dbReference>
<dbReference type="KEGG" id="sphk:SKP52_21560"/>
<dbReference type="EMBL" id="CP009122">
    <property type="protein sequence ID" value="AJA11173.1"/>
    <property type="molecule type" value="Genomic_DNA"/>
</dbReference>
<dbReference type="RefSeq" id="WP_228383729.1">
    <property type="nucleotide sequence ID" value="NZ_CP009122.1"/>
</dbReference>
<dbReference type="STRING" id="1515612.SKP52_21560"/>
<dbReference type="HOGENOM" id="CLU_069356_15_12_5"/>